<dbReference type="GO" id="GO:0031119">
    <property type="term" value="P:tRNA pseudouridine synthesis"/>
    <property type="evidence" value="ECO:0007669"/>
    <property type="project" value="UniProtKB-UniRule"/>
</dbReference>
<feature type="domain" description="tRNA pseudouridylate synthase B C-terminal" evidence="7">
    <location>
        <begin position="169"/>
        <end position="210"/>
    </location>
</feature>
<comment type="caution">
    <text evidence="8">The sequence shown here is derived from an EMBL/GenBank/DDBJ whole genome shotgun (WGS) entry which is preliminary data.</text>
</comment>
<sequence length="273" mass="30343">MFVLLDKEKGISSFKAINNFRRENNIKKIGHTGTLDPLATGLLLVATDDDTKLIDFIDKGEKTYVATMQLGVISDTYDSEGEIEKVSDVIPTKEEVEKELKKFIGVQEQMPPAFSAKKINGVAAYKLAREGKEVKLKTSTIEINTIDVLEFEKDIVVFEVNVSRGTYIRSIIHDLGQRLGCGAIMTELRRTTIGPLTEEHFGTNVDIEKLLTLPIVELKKEEIMILINGIAIDNAYGIKGKYVAKVNGVICGIIEANERIKSVKLFGKKIEVL</sequence>
<dbReference type="GO" id="GO:0160148">
    <property type="term" value="F:tRNA pseudouridine(55) synthase activity"/>
    <property type="evidence" value="ECO:0007669"/>
    <property type="project" value="UniProtKB-EC"/>
</dbReference>
<keyword evidence="9" id="KW-1185">Reference proteome</keyword>
<gene>
    <name evidence="5 8" type="primary">truB</name>
    <name evidence="8" type="ORF">C4B25_04185</name>
</gene>
<dbReference type="InterPro" id="IPR014780">
    <property type="entry name" value="tRNA_psdUridine_synth_TruB"/>
</dbReference>
<evidence type="ECO:0000256" key="1">
    <source>
        <dbReference type="ARBA" id="ARBA00000385"/>
    </source>
</evidence>
<dbReference type="CDD" id="cd02573">
    <property type="entry name" value="PseudoU_synth_EcTruB"/>
    <property type="match status" value="1"/>
</dbReference>
<evidence type="ECO:0000256" key="5">
    <source>
        <dbReference type="HAMAP-Rule" id="MF_01080"/>
    </source>
</evidence>
<evidence type="ECO:0000259" key="6">
    <source>
        <dbReference type="Pfam" id="PF01509"/>
    </source>
</evidence>
<dbReference type="RefSeq" id="WP_131613825.1">
    <property type="nucleotide sequence ID" value="NZ_PSZP01000045.1"/>
</dbReference>
<evidence type="ECO:0000256" key="2">
    <source>
        <dbReference type="ARBA" id="ARBA00005642"/>
    </source>
</evidence>
<evidence type="ECO:0000256" key="4">
    <source>
        <dbReference type="ARBA" id="ARBA00023235"/>
    </source>
</evidence>
<organism evidence="8 9">
    <name type="scientific">Mycoplasma todarodis</name>
    <dbReference type="NCBI Taxonomy" id="1937191"/>
    <lineage>
        <taxon>Bacteria</taxon>
        <taxon>Bacillati</taxon>
        <taxon>Mycoplasmatota</taxon>
        <taxon>Mollicutes</taxon>
        <taxon>Mycoplasmataceae</taxon>
        <taxon>Mycoplasma</taxon>
    </lineage>
</organism>
<comment type="similarity">
    <text evidence="2 5">Belongs to the pseudouridine synthase TruB family. Type 1 subfamily.</text>
</comment>
<evidence type="ECO:0000256" key="3">
    <source>
        <dbReference type="ARBA" id="ARBA00022694"/>
    </source>
</evidence>
<dbReference type="EMBL" id="PSZP01000045">
    <property type="protein sequence ID" value="TCG10445.1"/>
    <property type="molecule type" value="Genomic_DNA"/>
</dbReference>
<dbReference type="PANTHER" id="PTHR13767">
    <property type="entry name" value="TRNA-PSEUDOURIDINE SYNTHASE"/>
    <property type="match status" value="1"/>
</dbReference>
<dbReference type="InterPro" id="IPR020103">
    <property type="entry name" value="PsdUridine_synth_cat_dom_sf"/>
</dbReference>
<evidence type="ECO:0000313" key="9">
    <source>
        <dbReference type="Proteomes" id="UP000291072"/>
    </source>
</evidence>
<dbReference type="Proteomes" id="UP000291072">
    <property type="component" value="Unassembled WGS sequence"/>
</dbReference>
<comment type="function">
    <text evidence="5">Responsible for synthesis of pseudouridine from uracil-55 in the psi GC loop of transfer RNAs.</text>
</comment>
<dbReference type="Pfam" id="PF01509">
    <property type="entry name" value="TruB_N"/>
    <property type="match status" value="1"/>
</dbReference>
<evidence type="ECO:0000259" key="7">
    <source>
        <dbReference type="Pfam" id="PF16198"/>
    </source>
</evidence>
<keyword evidence="3 5" id="KW-0819">tRNA processing</keyword>
<accession>A0A4R0XNC0</accession>
<comment type="catalytic activity">
    <reaction evidence="1 5">
        <text>uridine(55) in tRNA = pseudouridine(55) in tRNA</text>
        <dbReference type="Rhea" id="RHEA:42532"/>
        <dbReference type="Rhea" id="RHEA-COMP:10101"/>
        <dbReference type="Rhea" id="RHEA-COMP:10102"/>
        <dbReference type="ChEBI" id="CHEBI:65314"/>
        <dbReference type="ChEBI" id="CHEBI:65315"/>
        <dbReference type="EC" id="5.4.99.25"/>
    </reaction>
</comment>
<proteinExistence type="inferred from homology"/>
<dbReference type="PANTHER" id="PTHR13767:SF2">
    <property type="entry name" value="PSEUDOURIDYLATE SYNTHASE TRUB1"/>
    <property type="match status" value="1"/>
</dbReference>
<keyword evidence="4 5" id="KW-0413">Isomerase</keyword>
<feature type="active site" description="Nucleophile" evidence="5">
    <location>
        <position position="36"/>
    </location>
</feature>
<dbReference type="Pfam" id="PF16198">
    <property type="entry name" value="TruB_C_2"/>
    <property type="match status" value="1"/>
</dbReference>
<dbReference type="NCBIfam" id="TIGR00431">
    <property type="entry name" value="TruB"/>
    <property type="match status" value="1"/>
</dbReference>
<dbReference type="HAMAP" id="MF_01080">
    <property type="entry name" value="TruB_bact"/>
    <property type="match status" value="1"/>
</dbReference>
<feature type="domain" description="Pseudouridine synthase II N-terminal" evidence="6">
    <location>
        <begin position="21"/>
        <end position="168"/>
    </location>
</feature>
<reference evidence="8 9" key="1">
    <citation type="submission" date="2018-02" db="EMBL/GenBank/DDBJ databases">
        <title>Mycoplasma marinum and Mycoplasma todarodis sp. nov., moderately halophilic and psychrotolerant mycoplasmas isolated from cephalopods.</title>
        <authorList>
            <person name="Viver T."/>
        </authorList>
    </citation>
    <scope>NUCLEOTIDE SEQUENCE [LARGE SCALE GENOMIC DNA]</scope>
    <source>
        <strain evidence="8 9">5H</strain>
    </source>
</reference>
<dbReference type="AlphaFoldDB" id="A0A4R0XNC0"/>
<dbReference type="EC" id="5.4.99.25" evidence="5"/>
<protein>
    <recommendedName>
        <fullName evidence="5">tRNA pseudouridine synthase B</fullName>
        <ecNumber evidence="5">5.4.99.25</ecNumber>
    </recommendedName>
    <alternativeName>
        <fullName evidence="5">tRNA pseudouridine(55) synthase</fullName>
        <shortName evidence="5">Psi55 synthase</shortName>
    </alternativeName>
    <alternativeName>
        <fullName evidence="5">tRNA pseudouridylate synthase</fullName>
    </alternativeName>
    <alternativeName>
        <fullName evidence="5">tRNA-uridine isomerase</fullName>
    </alternativeName>
</protein>
<dbReference type="SUPFAM" id="SSF55120">
    <property type="entry name" value="Pseudouridine synthase"/>
    <property type="match status" value="1"/>
</dbReference>
<dbReference type="InterPro" id="IPR032819">
    <property type="entry name" value="TruB_C"/>
</dbReference>
<dbReference type="InterPro" id="IPR002501">
    <property type="entry name" value="PsdUridine_synth_N"/>
</dbReference>
<dbReference type="GO" id="GO:1990481">
    <property type="term" value="P:mRNA pseudouridine synthesis"/>
    <property type="evidence" value="ECO:0007669"/>
    <property type="project" value="TreeGrafter"/>
</dbReference>
<dbReference type="Gene3D" id="3.30.2350.10">
    <property type="entry name" value="Pseudouridine synthase"/>
    <property type="match status" value="1"/>
</dbReference>
<dbReference type="OrthoDB" id="9802309at2"/>
<evidence type="ECO:0000313" key="8">
    <source>
        <dbReference type="EMBL" id="TCG10445.1"/>
    </source>
</evidence>
<name>A0A4R0XNC0_9MOLU</name>
<dbReference type="GO" id="GO:0003723">
    <property type="term" value="F:RNA binding"/>
    <property type="evidence" value="ECO:0007669"/>
    <property type="project" value="InterPro"/>
</dbReference>